<organism evidence="1 3">
    <name type="scientific">Cryobacterium flavum</name>
    <dbReference type="NCBI Taxonomy" id="1424659"/>
    <lineage>
        <taxon>Bacteria</taxon>
        <taxon>Bacillati</taxon>
        <taxon>Actinomycetota</taxon>
        <taxon>Actinomycetes</taxon>
        <taxon>Micrococcales</taxon>
        <taxon>Microbacteriaceae</taxon>
        <taxon>Cryobacterium</taxon>
    </lineage>
</organism>
<dbReference type="RefSeq" id="WP_092339887.1">
    <property type="nucleotide sequence ID" value="NZ_FNIB01000004.1"/>
</dbReference>
<evidence type="ECO:0000313" key="1">
    <source>
        <dbReference type="EMBL" id="SDN14673.1"/>
    </source>
</evidence>
<dbReference type="Proteomes" id="UP000199639">
    <property type="component" value="Unassembled WGS sequence"/>
</dbReference>
<protein>
    <submittedName>
        <fullName evidence="1">Uncharacterized protein</fullName>
    </submittedName>
</protein>
<gene>
    <name evidence="2" type="ORF">E3O21_13525</name>
    <name evidence="1" type="ORF">SAMN05216368_1043</name>
</gene>
<evidence type="ECO:0000313" key="3">
    <source>
        <dbReference type="Proteomes" id="UP000199639"/>
    </source>
</evidence>
<proteinExistence type="predicted"/>
<accession>A0A4R8V047</accession>
<reference evidence="2 4" key="2">
    <citation type="submission" date="2019-03" db="EMBL/GenBank/DDBJ databases">
        <title>Genomics of glacier-inhabiting Cryobacterium strains.</title>
        <authorList>
            <person name="Liu Q."/>
            <person name="Xin Y.-H."/>
        </authorList>
    </citation>
    <scope>NUCLEOTIDE SEQUENCE [LARGE SCALE GENOMIC DNA]</scope>
    <source>
        <strain evidence="2 4">Hh8</strain>
    </source>
</reference>
<name>A0A4R8V047_9MICO</name>
<reference evidence="1 3" key="1">
    <citation type="submission" date="2016-10" db="EMBL/GenBank/DDBJ databases">
        <authorList>
            <person name="Varghese N."/>
            <person name="Submissions S."/>
        </authorList>
    </citation>
    <scope>NUCLEOTIDE SEQUENCE [LARGE SCALE GENOMIC DNA]</scope>
    <source>
        <strain evidence="1 3">CGMCC 1.11215</strain>
    </source>
</reference>
<dbReference type="STRING" id="1424659.SAMN05216368_1043"/>
<sequence>MIVENKYSMHEEFSEARSGRTVRGISRSALAIAVSGILLAGLGGCAAVTNDETDGTPAEQTAQPTAAARAGCSSELALDYGDVVGLEDVTDEFGTYCHTTISPTAEAAVYDSTKTDFETLAEFGFTEDDAREALPAALRILTEEVLDSSRLDNYSVAPAEWFAANSDYITTDWQPKFQNAIDNDGAVLGRAAFVVTDILPAPLARDGGARASSTVVRLDRVYAEEPDGGELNLIFRFSSTSTFVATDAQIVALVLAADPVKSADALRASNPELFDGRTTRSSS</sequence>
<dbReference type="EMBL" id="SOFD01000035">
    <property type="protein sequence ID" value="TFB74401.1"/>
    <property type="molecule type" value="Genomic_DNA"/>
</dbReference>
<evidence type="ECO:0000313" key="4">
    <source>
        <dbReference type="Proteomes" id="UP000298252"/>
    </source>
</evidence>
<dbReference type="EMBL" id="FNIB01000004">
    <property type="protein sequence ID" value="SDN14673.1"/>
    <property type="molecule type" value="Genomic_DNA"/>
</dbReference>
<keyword evidence="4" id="KW-1185">Reference proteome</keyword>
<evidence type="ECO:0000313" key="2">
    <source>
        <dbReference type="EMBL" id="TFB74401.1"/>
    </source>
</evidence>
<dbReference type="Proteomes" id="UP000298252">
    <property type="component" value="Unassembled WGS sequence"/>
</dbReference>
<dbReference type="AlphaFoldDB" id="A0A4R8V047"/>